<dbReference type="VEuPathDB" id="ToxoDB:ETH_00032795"/>
<keyword evidence="2" id="KW-0812">Transmembrane</keyword>
<proteinExistence type="predicted"/>
<feature type="compositionally biased region" description="Basic and acidic residues" evidence="1">
    <location>
        <begin position="1206"/>
        <end position="1219"/>
    </location>
</feature>
<feature type="compositionally biased region" description="Low complexity" evidence="1">
    <location>
        <begin position="1191"/>
        <end position="1205"/>
    </location>
</feature>
<reference evidence="3" key="1">
    <citation type="submission" date="2013-10" db="EMBL/GenBank/DDBJ databases">
        <title>Genomic analysis of the causative agents of coccidiosis in chickens.</title>
        <authorList>
            <person name="Reid A.J."/>
            <person name="Blake D."/>
            <person name="Billington K."/>
            <person name="Browne H."/>
            <person name="Dunn M."/>
            <person name="Hung S."/>
            <person name="Kawahara F."/>
            <person name="Miranda-Saavedra D."/>
            <person name="Mourier T."/>
            <person name="Nagra H."/>
            <person name="Otto T.D."/>
            <person name="Rawlings N."/>
            <person name="Sanchez A."/>
            <person name="Sanders M."/>
            <person name="Subramaniam C."/>
            <person name="Tay Y."/>
            <person name="Dear P."/>
            <person name="Doerig C."/>
            <person name="Gruber A."/>
            <person name="Parkinson J."/>
            <person name="Shirley M."/>
            <person name="Wan K.L."/>
            <person name="Berriman M."/>
            <person name="Tomley F."/>
            <person name="Pain A."/>
        </authorList>
    </citation>
    <scope>NUCLEOTIDE SEQUENCE [LARGE SCALE GENOMIC DNA]</scope>
    <source>
        <strain evidence="3">Houghton</strain>
    </source>
</reference>
<protein>
    <submittedName>
        <fullName evidence="3">Uncharacterized protein</fullName>
    </submittedName>
</protein>
<dbReference type="OMA" id="WWAAKKE"/>
<keyword evidence="2" id="KW-1133">Transmembrane helix</keyword>
<evidence type="ECO:0000256" key="2">
    <source>
        <dbReference type="SAM" id="Phobius"/>
    </source>
</evidence>
<reference evidence="3" key="2">
    <citation type="submission" date="2013-10" db="EMBL/GenBank/DDBJ databases">
        <authorList>
            <person name="Aslett M."/>
        </authorList>
    </citation>
    <scope>NUCLEOTIDE SEQUENCE [LARGE SCALE GENOMIC DNA]</scope>
    <source>
        <strain evidence="3">Houghton</strain>
    </source>
</reference>
<feature type="compositionally biased region" description="Polar residues" evidence="1">
    <location>
        <begin position="1142"/>
        <end position="1158"/>
    </location>
</feature>
<feature type="region of interest" description="Disordered" evidence="1">
    <location>
        <begin position="1191"/>
        <end position="1219"/>
    </location>
</feature>
<dbReference type="Proteomes" id="UP000030747">
    <property type="component" value="Unassembled WGS sequence"/>
</dbReference>
<dbReference type="OrthoDB" id="346414at2759"/>
<feature type="transmembrane region" description="Helical" evidence="2">
    <location>
        <begin position="520"/>
        <end position="543"/>
    </location>
</feature>
<sequence length="1219" mass="131265">MEEYDGGFLATEHEHSEHSAEGSEANTTSTCALGAHPDECVKSADGKYAAWVDEYRDEACRVVYYPDTSAIPRSVLAVFNVCVNKSGLSSALPNAISENRKAFVTQFHSTVRNMAIAGTNSDPPGSAKSVAEGQFPHGISSWSNLKLLENGSSQLQPTLCSCFYCIRVFFKLTKRHRIDMERSNSSGNSTAASDSPYRGSVRKLVPRGACLGLRYLVLIAAILAVLVAMGIGIYVMVDLRAQVSQLSCSAAQAASTIINGQTFANPSAPSISPDRTTAFISPFSAPSPFTSALLSAPAAAVSPRLPFPFAGQPNSAAPTAFRHLEDAYEDDPRLLQEEETAAAENETAPNRTGFVGAVPALEYFESLSVALDPHREDSLPNQLRSASALAFQITQTMADVKDNLQTLQETLRNPANSGMRISVAGDASDSLQASYHMSPLGSATASLLSSWETAVHLLPHSLLSIAEASDRLAVDMENNMQQTNNLPSSTELHKAKVALKDTLDTAHRTVGKLSKLSGPLYWGSIAVSALMGCLLLLASFYMCCLCCCNRDALVDRKGTSCGCLFLLLLASSAALVASGGLLLGTAAVTDGCLYMENCLKDEKDVDDLLQYFGAENKAALFSEGASVGSNSTAARLLSACFLPNQERDLVRVFDIGDLVESGMHIREAGENAVQNEALAAHLLSLQLQDAAAELQLLENTYWLLLIDPMTLQEEDLEGRLHTYREVLCSGVQDKQRTIKAKYLGLGASPAAPGPHADDEVGPSLKALGPFSLLENRDTEPADELAALLQEFSPDPRDAERLSTAFQEAIRGVQSSSGRWDNGAKSSIQGLVAELMRLAAGKSEAEKAQLLQAVVRLAGQANAEIQAAKRNGGSIDVAKAEAVRKKRHQARQRSTLHRLLQEKCLQTAAGGPLAAGKGDRIVVFGMEDLEDLVAPFSLSSLRSSSSSSDDSALTIDASFDAESTLVFEVAETTKGSQEEQLLFRNAVWWAAKKEALRADTAKSFACPRRTTQNNEGPLHWTSCNFEEFQEAINQLLSRMHQQLESLWDQLRIFFEARSAAYRVLSDDFRSVSSNLDCRIVHNEWQPVRELVCDRLRPTGANLALLLLVLGAAALLLLPCFCCVWRAGVENTWQQRATLKRKPSGNTTPANTLWDSNSPELVSAPNPHSNGNNSSNAAAAAAVAAAAAATAAAASGLAQQPPQQRYQQSDRYRPVRSDDWR</sequence>
<keyword evidence="2" id="KW-0472">Membrane</keyword>
<feature type="compositionally biased region" description="Low complexity" evidence="1">
    <location>
        <begin position="1161"/>
        <end position="1175"/>
    </location>
</feature>
<evidence type="ECO:0000313" key="4">
    <source>
        <dbReference type="Proteomes" id="UP000030747"/>
    </source>
</evidence>
<feature type="transmembrane region" description="Helical" evidence="2">
    <location>
        <begin position="1101"/>
        <end position="1123"/>
    </location>
</feature>
<dbReference type="AlphaFoldDB" id="U6KIY7"/>
<feature type="transmembrane region" description="Helical" evidence="2">
    <location>
        <begin position="564"/>
        <end position="588"/>
    </location>
</feature>
<name>U6KIY7_EIMTE</name>
<dbReference type="EMBL" id="HG673801">
    <property type="protein sequence ID" value="CDJ37990.1"/>
    <property type="molecule type" value="Genomic_DNA"/>
</dbReference>
<gene>
    <name evidence="3" type="ORF">ETH_00032795</name>
</gene>
<feature type="region of interest" description="Disordered" evidence="1">
    <location>
        <begin position="1138"/>
        <end position="1175"/>
    </location>
</feature>
<evidence type="ECO:0000313" key="3">
    <source>
        <dbReference type="EMBL" id="CDJ37990.1"/>
    </source>
</evidence>
<accession>U6KIY7</accession>
<feature type="transmembrane region" description="Helical" evidence="2">
    <location>
        <begin position="212"/>
        <end position="237"/>
    </location>
</feature>
<evidence type="ECO:0000256" key="1">
    <source>
        <dbReference type="SAM" id="MobiDB-lite"/>
    </source>
</evidence>
<organism evidence="3 4">
    <name type="scientific">Eimeria tenella</name>
    <name type="common">Coccidian parasite</name>
    <dbReference type="NCBI Taxonomy" id="5802"/>
    <lineage>
        <taxon>Eukaryota</taxon>
        <taxon>Sar</taxon>
        <taxon>Alveolata</taxon>
        <taxon>Apicomplexa</taxon>
        <taxon>Conoidasida</taxon>
        <taxon>Coccidia</taxon>
        <taxon>Eucoccidiorida</taxon>
        <taxon>Eimeriorina</taxon>
        <taxon>Eimeriidae</taxon>
        <taxon>Eimeria</taxon>
    </lineage>
</organism>
<dbReference type="RefSeq" id="XP_013228828.1">
    <property type="nucleotide sequence ID" value="XM_013373374.1"/>
</dbReference>
<dbReference type="VEuPathDB" id="ToxoDB:ETH2_1550400"/>
<dbReference type="GeneID" id="25255625"/>
<keyword evidence="4" id="KW-1185">Reference proteome</keyword>